<dbReference type="EMBL" id="OKRB01000087">
    <property type="protein sequence ID" value="SPE21389.1"/>
    <property type="molecule type" value="Genomic_DNA"/>
</dbReference>
<dbReference type="EC" id="2.3.1.-" evidence="4"/>
<accession>A0A2N9LDP0</accession>
<dbReference type="Pfam" id="PF13420">
    <property type="entry name" value="Acetyltransf_4"/>
    <property type="match status" value="1"/>
</dbReference>
<evidence type="ECO:0000256" key="2">
    <source>
        <dbReference type="ARBA" id="ARBA00023315"/>
    </source>
</evidence>
<proteinExistence type="predicted"/>
<feature type="domain" description="N-acetyltransferase" evidence="3">
    <location>
        <begin position="1"/>
        <end position="160"/>
    </location>
</feature>
<dbReference type="InterPro" id="IPR016181">
    <property type="entry name" value="Acyl_CoA_acyltransferase"/>
</dbReference>
<dbReference type="GO" id="GO:0016747">
    <property type="term" value="F:acyltransferase activity, transferring groups other than amino-acyl groups"/>
    <property type="evidence" value="ECO:0007669"/>
    <property type="project" value="InterPro"/>
</dbReference>
<gene>
    <name evidence="4" type="primary">pat</name>
    <name evidence="4" type="ORF">SBA5_300033</name>
</gene>
<evidence type="ECO:0000259" key="3">
    <source>
        <dbReference type="PROSITE" id="PS51186"/>
    </source>
</evidence>
<dbReference type="PANTHER" id="PTHR43072">
    <property type="entry name" value="N-ACETYLTRANSFERASE"/>
    <property type="match status" value="1"/>
</dbReference>
<dbReference type="Proteomes" id="UP000239735">
    <property type="component" value="Unassembled WGS sequence"/>
</dbReference>
<protein>
    <submittedName>
        <fullName evidence="4">Phosphinothricin N-acetyltransferase</fullName>
        <ecNumber evidence="4">2.3.1.-</ecNumber>
    </submittedName>
</protein>
<dbReference type="CDD" id="cd04301">
    <property type="entry name" value="NAT_SF"/>
    <property type="match status" value="1"/>
</dbReference>
<dbReference type="Gene3D" id="3.40.630.30">
    <property type="match status" value="1"/>
</dbReference>
<reference evidence="5" key="1">
    <citation type="submission" date="2018-02" db="EMBL/GenBank/DDBJ databases">
        <authorList>
            <person name="Hausmann B."/>
        </authorList>
    </citation>
    <scope>NUCLEOTIDE SEQUENCE [LARGE SCALE GENOMIC DNA]</scope>
    <source>
        <strain evidence="5">Peat soil MAG SbA5</strain>
    </source>
</reference>
<dbReference type="InterPro" id="IPR000182">
    <property type="entry name" value="GNAT_dom"/>
</dbReference>
<evidence type="ECO:0000256" key="1">
    <source>
        <dbReference type="ARBA" id="ARBA00022679"/>
    </source>
</evidence>
<dbReference type="PANTHER" id="PTHR43072:SF23">
    <property type="entry name" value="UPF0039 PROTEIN C11D3.02C"/>
    <property type="match status" value="1"/>
</dbReference>
<keyword evidence="1 4" id="KW-0808">Transferase</keyword>
<name>A0A2N9LDP0_9BACT</name>
<evidence type="ECO:0000313" key="4">
    <source>
        <dbReference type="EMBL" id="SPE21389.1"/>
    </source>
</evidence>
<evidence type="ECO:0000313" key="5">
    <source>
        <dbReference type="Proteomes" id="UP000239735"/>
    </source>
</evidence>
<keyword evidence="2 4" id="KW-0012">Acyltransferase</keyword>
<dbReference type="PROSITE" id="PS51186">
    <property type="entry name" value="GNAT"/>
    <property type="match status" value="1"/>
</dbReference>
<dbReference type="SUPFAM" id="SSF55729">
    <property type="entry name" value="Acyl-CoA N-acyltransferases (Nat)"/>
    <property type="match status" value="1"/>
</dbReference>
<dbReference type="AlphaFoldDB" id="A0A2N9LDP0"/>
<organism evidence="4 5">
    <name type="scientific">Candidatus Sulfuritelmatomonas gaucii</name>
    <dbReference type="NCBI Taxonomy" id="2043161"/>
    <lineage>
        <taxon>Bacteria</taxon>
        <taxon>Pseudomonadati</taxon>
        <taxon>Acidobacteriota</taxon>
        <taxon>Terriglobia</taxon>
        <taxon>Terriglobales</taxon>
        <taxon>Acidobacteriaceae</taxon>
        <taxon>Candidatus Sulfuritelmatomonas</taxon>
    </lineage>
</organism>
<dbReference type="OrthoDB" id="9798006at2"/>
<sequence>MLRYVHQDDATSISEIYNHYILNSSATFEEDPVAPDEMRRRILETTKNYPWFVCEEDGRLIGYSYGRKWRERPAYRHSVEATVYLLPASVGKGRGTALFDVLLAELRNRQFRCVIGGVALPNPPSIALLEKFGLRQVALFKEVGYKFGRWIDVGYWQLLL</sequence>